<comment type="caution">
    <text evidence="1">The sequence shown here is derived from an EMBL/GenBank/DDBJ whole genome shotgun (WGS) entry which is preliminary data.</text>
</comment>
<gene>
    <name evidence="1" type="ORF">RIMI_LOCUS7812423</name>
</gene>
<reference evidence="1" key="1">
    <citation type="submission" date="2023-07" db="EMBL/GenBank/DDBJ databases">
        <authorList>
            <person name="Stuckert A."/>
        </authorList>
    </citation>
    <scope>NUCLEOTIDE SEQUENCE</scope>
</reference>
<organism evidence="1 2">
    <name type="scientific">Ranitomeya imitator</name>
    <name type="common">mimic poison frog</name>
    <dbReference type="NCBI Taxonomy" id="111125"/>
    <lineage>
        <taxon>Eukaryota</taxon>
        <taxon>Metazoa</taxon>
        <taxon>Chordata</taxon>
        <taxon>Craniata</taxon>
        <taxon>Vertebrata</taxon>
        <taxon>Euteleostomi</taxon>
        <taxon>Amphibia</taxon>
        <taxon>Batrachia</taxon>
        <taxon>Anura</taxon>
        <taxon>Neobatrachia</taxon>
        <taxon>Hyloidea</taxon>
        <taxon>Dendrobatidae</taxon>
        <taxon>Dendrobatinae</taxon>
        <taxon>Ranitomeya</taxon>
    </lineage>
</organism>
<dbReference type="PANTHER" id="PTHR21301">
    <property type="entry name" value="REVERSE TRANSCRIPTASE"/>
    <property type="match status" value="1"/>
</dbReference>
<evidence type="ECO:0000313" key="1">
    <source>
        <dbReference type="EMBL" id="CAJ0938768.1"/>
    </source>
</evidence>
<protein>
    <recommendedName>
        <fullName evidence="3">GIY-YIG domain-containing protein</fullName>
    </recommendedName>
</protein>
<dbReference type="Proteomes" id="UP001176940">
    <property type="component" value="Unassembled WGS sequence"/>
</dbReference>
<evidence type="ECO:0008006" key="3">
    <source>
        <dbReference type="Google" id="ProtNLM"/>
    </source>
</evidence>
<sequence>MSQKFRDRNSPTRLLELERNNILNPQSPRPQLVTKEQVPFVHTYHPLMPKVQSIIRKHWPLLSRAYPKVDCFTIPVLMCNRRAPDIRDRLVRADIGSSRPTTTQGVLTTRRQGTFPCLSCASCSNVIKSDNVTHPRTGKSYPIRGYHTCNSNFLVYLIKCSCGLLYIGETTQHIRDRIASHKSTIRCGKTWLPIPDHFIKLKHTVAQLKYQVIEHVPRPRRGESLNTNFISNAMTKTLDGRNVGIYI</sequence>
<name>A0ABN9LFX8_9NEOB</name>
<accession>A0ABN9LFX8</accession>
<dbReference type="EMBL" id="CAUEEQ010015055">
    <property type="protein sequence ID" value="CAJ0938768.1"/>
    <property type="molecule type" value="Genomic_DNA"/>
</dbReference>
<dbReference type="PANTHER" id="PTHR21301:SF12">
    <property type="match status" value="1"/>
</dbReference>
<evidence type="ECO:0000313" key="2">
    <source>
        <dbReference type="Proteomes" id="UP001176940"/>
    </source>
</evidence>
<keyword evidence="2" id="KW-1185">Reference proteome</keyword>
<proteinExistence type="predicted"/>